<dbReference type="Gene3D" id="1.10.357.10">
    <property type="entry name" value="Tetracycline Repressor, domain 2"/>
    <property type="match status" value="1"/>
</dbReference>
<feature type="domain" description="HTH tetR-type" evidence="5">
    <location>
        <begin position="5"/>
        <end position="65"/>
    </location>
</feature>
<dbReference type="InterPro" id="IPR009057">
    <property type="entry name" value="Homeodomain-like_sf"/>
</dbReference>
<evidence type="ECO:0000313" key="7">
    <source>
        <dbReference type="Proteomes" id="UP000655751"/>
    </source>
</evidence>
<dbReference type="AlphaFoldDB" id="A0A931N5E3"/>
<evidence type="ECO:0000259" key="5">
    <source>
        <dbReference type="PROSITE" id="PS50977"/>
    </source>
</evidence>
<evidence type="ECO:0000256" key="3">
    <source>
        <dbReference type="ARBA" id="ARBA00023163"/>
    </source>
</evidence>
<feature type="DNA-binding region" description="H-T-H motif" evidence="4">
    <location>
        <begin position="28"/>
        <end position="47"/>
    </location>
</feature>
<evidence type="ECO:0000256" key="1">
    <source>
        <dbReference type="ARBA" id="ARBA00023015"/>
    </source>
</evidence>
<dbReference type="Pfam" id="PF16925">
    <property type="entry name" value="TetR_C_13"/>
    <property type="match status" value="1"/>
</dbReference>
<keyword evidence="1" id="KW-0805">Transcription regulation</keyword>
<proteinExistence type="predicted"/>
<dbReference type="EMBL" id="JADMLG010000011">
    <property type="protein sequence ID" value="MBH0779632.1"/>
    <property type="molecule type" value="Genomic_DNA"/>
</dbReference>
<evidence type="ECO:0000313" key="6">
    <source>
        <dbReference type="EMBL" id="MBH0779632.1"/>
    </source>
</evidence>
<dbReference type="InterPro" id="IPR011075">
    <property type="entry name" value="TetR_C"/>
</dbReference>
<dbReference type="GO" id="GO:0003677">
    <property type="term" value="F:DNA binding"/>
    <property type="evidence" value="ECO:0007669"/>
    <property type="project" value="UniProtKB-UniRule"/>
</dbReference>
<evidence type="ECO:0000256" key="4">
    <source>
        <dbReference type="PROSITE-ProRule" id="PRU00335"/>
    </source>
</evidence>
<dbReference type="Proteomes" id="UP000655751">
    <property type="component" value="Unassembled WGS sequence"/>
</dbReference>
<keyword evidence="3" id="KW-0804">Transcription</keyword>
<dbReference type="InterPro" id="IPR001647">
    <property type="entry name" value="HTH_TetR"/>
</dbReference>
<dbReference type="InterPro" id="IPR036271">
    <property type="entry name" value="Tet_transcr_reg_TetR-rel_C_sf"/>
</dbReference>
<dbReference type="PANTHER" id="PTHR47506:SF1">
    <property type="entry name" value="HTH-TYPE TRANSCRIPTIONAL REGULATOR YJDC"/>
    <property type="match status" value="1"/>
</dbReference>
<sequence length="210" mass="22921">MGRTSDARQRLLAAAGDLMHRRGYAAIGVAEICARAEVRKGSFYHFFPSKEALSIAAIDAYWEAQRPEWLAARDRADDPSARLESLIHALIEAQRAYRETTGNLGCMLVNVGIELSDREPSVRARIREILDEQTALVADIVVEIDRDTTLVTARAVLAQLEGALLFAKLHDDPSLLDHVWAQIRRILDAAGDRAGVGTGGDFGTGRSEAG</sequence>
<dbReference type="PANTHER" id="PTHR47506">
    <property type="entry name" value="TRANSCRIPTIONAL REGULATORY PROTEIN"/>
    <property type="match status" value="1"/>
</dbReference>
<dbReference type="PROSITE" id="PS50977">
    <property type="entry name" value="HTH_TETR_2"/>
    <property type="match status" value="1"/>
</dbReference>
<protein>
    <submittedName>
        <fullName evidence="6">TetR/AcrR family transcriptional regulator</fullName>
    </submittedName>
</protein>
<reference evidence="6" key="1">
    <citation type="submission" date="2020-11" db="EMBL/GenBank/DDBJ databases">
        <title>Nocardia NEAU-351.nov., a novel actinomycete isolated from the cow dung.</title>
        <authorList>
            <person name="Zhang X."/>
        </authorList>
    </citation>
    <scope>NUCLEOTIDE SEQUENCE</scope>
    <source>
        <strain evidence="6">NEAU-351</strain>
    </source>
</reference>
<dbReference type="RefSeq" id="WP_196151931.1">
    <property type="nucleotide sequence ID" value="NZ_JADMLG010000011.1"/>
</dbReference>
<accession>A0A931N5E3</accession>
<keyword evidence="2 4" id="KW-0238">DNA-binding</keyword>
<name>A0A931N5E3_9NOCA</name>
<organism evidence="6 7">
    <name type="scientific">Nocardia bovistercoris</name>
    <dbReference type="NCBI Taxonomy" id="2785916"/>
    <lineage>
        <taxon>Bacteria</taxon>
        <taxon>Bacillati</taxon>
        <taxon>Actinomycetota</taxon>
        <taxon>Actinomycetes</taxon>
        <taxon>Mycobacteriales</taxon>
        <taxon>Nocardiaceae</taxon>
        <taxon>Nocardia</taxon>
    </lineage>
</organism>
<dbReference type="SUPFAM" id="SSF48498">
    <property type="entry name" value="Tetracyclin repressor-like, C-terminal domain"/>
    <property type="match status" value="1"/>
</dbReference>
<comment type="caution">
    <text evidence="6">The sequence shown here is derived from an EMBL/GenBank/DDBJ whole genome shotgun (WGS) entry which is preliminary data.</text>
</comment>
<dbReference type="SUPFAM" id="SSF46689">
    <property type="entry name" value="Homeodomain-like"/>
    <property type="match status" value="1"/>
</dbReference>
<dbReference type="PRINTS" id="PR00455">
    <property type="entry name" value="HTHTETR"/>
</dbReference>
<keyword evidence="7" id="KW-1185">Reference proteome</keyword>
<evidence type="ECO:0000256" key="2">
    <source>
        <dbReference type="ARBA" id="ARBA00023125"/>
    </source>
</evidence>
<dbReference type="Pfam" id="PF00440">
    <property type="entry name" value="TetR_N"/>
    <property type="match status" value="1"/>
</dbReference>
<gene>
    <name evidence="6" type="ORF">IT779_25505</name>
</gene>